<feature type="compositionally biased region" description="Basic and acidic residues" evidence="1">
    <location>
        <begin position="127"/>
        <end position="136"/>
    </location>
</feature>
<evidence type="ECO:0000313" key="4">
    <source>
        <dbReference type="Proteomes" id="UP000298325"/>
    </source>
</evidence>
<feature type="transmembrane region" description="Helical" evidence="2">
    <location>
        <begin position="20"/>
        <end position="40"/>
    </location>
</feature>
<dbReference type="RefSeq" id="WP_135801777.1">
    <property type="nucleotide sequence ID" value="NZ_SRPF01000001.1"/>
</dbReference>
<dbReference type="OrthoDB" id="7057177at2"/>
<dbReference type="NCBIfam" id="NF033768">
    <property type="entry name" value="myxo_SS_tail"/>
    <property type="match status" value="1"/>
</dbReference>
<keyword evidence="2" id="KW-0812">Transmembrane</keyword>
<name>A0A4Z1CJ58_9GAMM</name>
<feature type="compositionally biased region" description="Pro residues" evidence="1">
    <location>
        <begin position="97"/>
        <end position="106"/>
    </location>
</feature>
<comment type="caution">
    <text evidence="3">The sequence shown here is derived from an EMBL/GenBank/DDBJ whole genome shotgun (WGS) entry which is preliminary data.</text>
</comment>
<gene>
    <name evidence="3" type="ORF">E5Q11_02305</name>
</gene>
<dbReference type="AlphaFoldDB" id="A0A4Z1CJ58"/>
<dbReference type="Proteomes" id="UP000298325">
    <property type="component" value="Unassembled WGS sequence"/>
</dbReference>
<reference evidence="3 4" key="1">
    <citation type="submission" date="2019-04" db="EMBL/GenBank/DDBJ databases">
        <authorList>
            <person name="Park S."/>
            <person name="Yoon J.-H."/>
        </authorList>
    </citation>
    <scope>NUCLEOTIDE SEQUENCE [LARGE SCALE GENOMIC DNA]</scope>
    <source>
        <strain evidence="3 4">HJM-18</strain>
    </source>
</reference>
<organism evidence="3 4">
    <name type="scientific">Marinobacter confluentis</name>
    <dbReference type="NCBI Taxonomy" id="1697557"/>
    <lineage>
        <taxon>Bacteria</taxon>
        <taxon>Pseudomonadati</taxon>
        <taxon>Pseudomonadota</taxon>
        <taxon>Gammaproteobacteria</taxon>
        <taxon>Pseudomonadales</taxon>
        <taxon>Marinobacteraceae</taxon>
        <taxon>Marinobacter</taxon>
    </lineage>
</organism>
<evidence type="ECO:0000313" key="3">
    <source>
        <dbReference type="EMBL" id="TGN41392.1"/>
    </source>
</evidence>
<dbReference type="InterPro" id="IPR049806">
    <property type="entry name" value="MasK-like_C"/>
</dbReference>
<protein>
    <submittedName>
        <fullName evidence="3">AgmX/PglI C-terminal domain-containing protein</fullName>
    </submittedName>
</protein>
<proteinExistence type="predicted"/>
<dbReference type="Gene3D" id="3.30.1150.10">
    <property type="match status" value="1"/>
</dbReference>
<feature type="compositionally biased region" description="Acidic residues" evidence="1">
    <location>
        <begin position="107"/>
        <end position="126"/>
    </location>
</feature>
<sequence>MSQYRLGLPWNQETGERKRLIAVSILLLPLFVLVAGYITWVELPEIEREEREALPPQLARLVVEQEPPPPPPPEPEEKQPEPEPEPEPEEPEVVEPEPVPPAPEPEPQPEPEPEQEIAEAPEPTEQEVEKAREKAKSTGILAMGDELSRLATLGKSVKLDAPSTVTAEPIARKTGDALAQRADSGRSSGVDESQLEQESRQIALAERQQAEVEQAEEIVAEARQAERKREVAKQRRTREAVERTLDENKSVILSIYYRELRRQPSLQGNVTPELVIEENGAVSSCDVVSSTVDEPGLEQKICNRLRLVNFGARPGVETMTIRYPIELLPG</sequence>
<keyword evidence="2" id="KW-1133">Transmembrane helix</keyword>
<evidence type="ECO:0000256" key="1">
    <source>
        <dbReference type="SAM" id="MobiDB-lite"/>
    </source>
</evidence>
<evidence type="ECO:0000256" key="2">
    <source>
        <dbReference type="SAM" id="Phobius"/>
    </source>
</evidence>
<keyword evidence="4" id="KW-1185">Reference proteome</keyword>
<feature type="region of interest" description="Disordered" evidence="1">
    <location>
        <begin position="56"/>
        <end position="201"/>
    </location>
</feature>
<accession>A0A4Z1CJ58</accession>
<feature type="compositionally biased region" description="Acidic residues" evidence="1">
    <location>
        <begin position="82"/>
        <end position="95"/>
    </location>
</feature>
<dbReference type="EMBL" id="SRPF01000001">
    <property type="protein sequence ID" value="TGN41392.1"/>
    <property type="molecule type" value="Genomic_DNA"/>
</dbReference>
<keyword evidence="2" id="KW-0472">Membrane</keyword>